<dbReference type="Proteomes" id="UP000831786">
    <property type="component" value="Chromosome"/>
</dbReference>
<proteinExistence type="predicted"/>
<dbReference type="InterPro" id="IPR036390">
    <property type="entry name" value="WH_DNA-bd_sf"/>
</dbReference>
<dbReference type="InterPro" id="IPR008920">
    <property type="entry name" value="TF_FadR/GntR_C"/>
</dbReference>
<dbReference type="PANTHER" id="PTHR43537">
    <property type="entry name" value="TRANSCRIPTIONAL REGULATOR, GNTR FAMILY"/>
    <property type="match status" value="1"/>
</dbReference>
<dbReference type="PANTHER" id="PTHR43537:SF49">
    <property type="entry name" value="TRANSCRIPTIONAL REGULATORY PROTEIN"/>
    <property type="match status" value="1"/>
</dbReference>
<dbReference type="PROSITE" id="PS50949">
    <property type="entry name" value="HTH_GNTR"/>
    <property type="match status" value="1"/>
</dbReference>
<evidence type="ECO:0000256" key="2">
    <source>
        <dbReference type="ARBA" id="ARBA00023125"/>
    </source>
</evidence>
<accession>A0ABY4FKS2</accession>
<name>A0ABY4FKS2_9MICO</name>
<sequence length="234" mass="25952">MGSQEKDTSTMTEAATTRGGDAGERIAGSIREEILAGALSPGARIRQEELAERFGASRVPVREALRILVHEGLVTSVANAGSWVSRLTLAECEEVYLMRERLEPLLLRFSAPGLDEADFARLEELAARVAEASAAADVDGFLRHDRAFHLASYAHARTQQLGDVIAKLWNTTAPYRRAYVAAWTPELRRLADDEHNILIQTLRDGDFEEAERVLAGHIRRTRRQLAKHPEIFGA</sequence>
<dbReference type="RefSeq" id="WP_244727370.1">
    <property type="nucleotide sequence ID" value="NZ_CP095045.1"/>
</dbReference>
<dbReference type="Pfam" id="PF00392">
    <property type="entry name" value="GntR"/>
    <property type="match status" value="1"/>
</dbReference>
<dbReference type="InterPro" id="IPR000524">
    <property type="entry name" value="Tscrpt_reg_HTH_GntR"/>
</dbReference>
<dbReference type="Gene3D" id="1.10.10.10">
    <property type="entry name" value="Winged helix-like DNA-binding domain superfamily/Winged helix DNA-binding domain"/>
    <property type="match status" value="1"/>
</dbReference>
<dbReference type="SUPFAM" id="SSF48008">
    <property type="entry name" value="GntR ligand-binding domain-like"/>
    <property type="match status" value="1"/>
</dbReference>
<gene>
    <name evidence="6" type="ORF">MUN78_14535</name>
</gene>
<evidence type="ECO:0000256" key="1">
    <source>
        <dbReference type="ARBA" id="ARBA00023015"/>
    </source>
</evidence>
<feature type="region of interest" description="Disordered" evidence="4">
    <location>
        <begin position="1"/>
        <end position="23"/>
    </location>
</feature>
<protein>
    <submittedName>
        <fullName evidence="6">GntR family transcriptional regulator</fullName>
    </submittedName>
</protein>
<dbReference type="SMART" id="SM00345">
    <property type="entry name" value="HTH_GNTR"/>
    <property type="match status" value="1"/>
</dbReference>
<evidence type="ECO:0000256" key="4">
    <source>
        <dbReference type="SAM" id="MobiDB-lite"/>
    </source>
</evidence>
<dbReference type="CDD" id="cd07377">
    <property type="entry name" value="WHTH_GntR"/>
    <property type="match status" value="1"/>
</dbReference>
<feature type="domain" description="HTH gntR-type" evidence="5">
    <location>
        <begin position="20"/>
        <end position="87"/>
    </location>
</feature>
<dbReference type="Pfam" id="PF07729">
    <property type="entry name" value="FCD"/>
    <property type="match status" value="1"/>
</dbReference>
<dbReference type="PRINTS" id="PR00035">
    <property type="entry name" value="HTHGNTR"/>
</dbReference>
<dbReference type="InterPro" id="IPR011711">
    <property type="entry name" value="GntR_C"/>
</dbReference>
<keyword evidence="2" id="KW-0238">DNA-binding</keyword>
<keyword evidence="3" id="KW-0804">Transcription</keyword>
<dbReference type="InterPro" id="IPR036388">
    <property type="entry name" value="WH-like_DNA-bd_sf"/>
</dbReference>
<evidence type="ECO:0000313" key="7">
    <source>
        <dbReference type="Proteomes" id="UP000831786"/>
    </source>
</evidence>
<reference evidence="6 7" key="1">
    <citation type="submission" date="2022-04" db="EMBL/GenBank/DDBJ databases">
        <title>Leucobacter sp. isolated from rhizosphere of garlic.</title>
        <authorList>
            <person name="Won M."/>
            <person name="Lee C.-M."/>
            <person name="Woen H.-Y."/>
            <person name="Kwon S.-W."/>
        </authorList>
    </citation>
    <scope>NUCLEOTIDE SEQUENCE [LARGE SCALE GENOMIC DNA]</scope>
    <source>
        <strain evidence="6 7">H21R-40</strain>
    </source>
</reference>
<organism evidence="6 7">
    <name type="scientific">Leucobacter allii</name>
    <dbReference type="NCBI Taxonomy" id="2932247"/>
    <lineage>
        <taxon>Bacteria</taxon>
        <taxon>Bacillati</taxon>
        <taxon>Actinomycetota</taxon>
        <taxon>Actinomycetes</taxon>
        <taxon>Micrococcales</taxon>
        <taxon>Microbacteriaceae</taxon>
        <taxon>Leucobacter</taxon>
    </lineage>
</organism>
<evidence type="ECO:0000313" key="6">
    <source>
        <dbReference type="EMBL" id="UOQ56865.1"/>
    </source>
</evidence>
<dbReference type="SMART" id="SM00895">
    <property type="entry name" value="FCD"/>
    <property type="match status" value="1"/>
</dbReference>
<dbReference type="SUPFAM" id="SSF46785">
    <property type="entry name" value="Winged helix' DNA-binding domain"/>
    <property type="match status" value="1"/>
</dbReference>
<dbReference type="Gene3D" id="1.20.120.530">
    <property type="entry name" value="GntR ligand-binding domain-like"/>
    <property type="match status" value="1"/>
</dbReference>
<keyword evidence="7" id="KW-1185">Reference proteome</keyword>
<dbReference type="EMBL" id="CP095045">
    <property type="protein sequence ID" value="UOQ56865.1"/>
    <property type="molecule type" value="Genomic_DNA"/>
</dbReference>
<evidence type="ECO:0000256" key="3">
    <source>
        <dbReference type="ARBA" id="ARBA00023163"/>
    </source>
</evidence>
<keyword evidence="1" id="KW-0805">Transcription regulation</keyword>
<evidence type="ECO:0000259" key="5">
    <source>
        <dbReference type="PROSITE" id="PS50949"/>
    </source>
</evidence>